<gene>
    <name evidence="3" type="ORF">CUNI_LOCUS5190</name>
</gene>
<dbReference type="InterPro" id="IPR003886">
    <property type="entry name" value="NIDO_dom"/>
</dbReference>
<keyword evidence="1" id="KW-1133">Transmembrane helix</keyword>
<comment type="caution">
    <text evidence="3">The sequence shown here is derived from an EMBL/GenBank/DDBJ whole genome shotgun (WGS) entry which is preliminary data.</text>
</comment>
<keyword evidence="1" id="KW-0472">Membrane</keyword>
<evidence type="ECO:0000259" key="2">
    <source>
        <dbReference type="PROSITE" id="PS51220"/>
    </source>
</evidence>
<evidence type="ECO:0000313" key="3">
    <source>
        <dbReference type="EMBL" id="CAG5119632.1"/>
    </source>
</evidence>
<dbReference type="PROSITE" id="PS51220">
    <property type="entry name" value="NIDO"/>
    <property type="match status" value="1"/>
</dbReference>
<feature type="transmembrane region" description="Helical" evidence="1">
    <location>
        <begin position="21"/>
        <end position="41"/>
    </location>
</feature>
<dbReference type="SMART" id="SM00539">
    <property type="entry name" value="NIDO"/>
    <property type="match status" value="1"/>
</dbReference>
<dbReference type="PANTHER" id="PTHR13802">
    <property type="entry name" value="MUCIN 4-RELATED"/>
    <property type="match status" value="1"/>
</dbReference>
<dbReference type="OrthoDB" id="6236007at2759"/>
<proteinExistence type="predicted"/>
<dbReference type="InterPro" id="IPR051495">
    <property type="entry name" value="Epithelial_Barrier/Signaling"/>
</dbReference>
<keyword evidence="1" id="KW-0812">Transmembrane</keyword>
<dbReference type="Proteomes" id="UP000678393">
    <property type="component" value="Unassembled WGS sequence"/>
</dbReference>
<dbReference type="AlphaFoldDB" id="A0A8S3YVL6"/>
<dbReference type="EMBL" id="CAJHNH020000746">
    <property type="protein sequence ID" value="CAG5119632.1"/>
    <property type="molecule type" value="Genomic_DNA"/>
</dbReference>
<sequence>MCTCRSSTHSPSPARIQNSPISVLVPVLLLNLCTLLVQGPYPASCIPVTEFFPFGTSSDQTTERSDDGGSGRINLTVMFPFFGNRHDKLYVNNNGVISFFDELRTYRPEDFPLTEKIPIIAPYWADVDISISNGTVWYRESRDPQLLAKATNEIRAFSAYRNFQAYWVFVATWDEVGFFGASEDGLNKKNTFQAVLVLDTTGKLSFVILNYAKIEWTTGSNSLGHSLTGLGGNPAQAGFNAGDTVHFFEIEGAGTSSVINLTATSNMGIPGKWIFRIDSSEIQDVCSQSESSLVSFQPAFTSMLSADAITVNGLCLDTKVPSIEGQLEGATGPRELCCFLEDNSARCYLPPLVLTGFVNISLKIGGGGWNYSGELEIKNIVDMPPAVIRDVPDEWMTGNTVSISWKYGFLEWATSYSIEILAFK</sequence>
<keyword evidence="4" id="KW-1185">Reference proteome</keyword>
<evidence type="ECO:0000256" key="1">
    <source>
        <dbReference type="SAM" id="Phobius"/>
    </source>
</evidence>
<accession>A0A8S3YVL6</accession>
<feature type="domain" description="NIDO" evidence="2">
    <location>
        <begin position="122"/>
        <end position="280"/>
    </location>
</feature>
<name>A0A8S3YVL6_9EUPU</name>
<organism evidence="3 4">
    <name type="scientific">Candidula unifasciata</name>
    <dbReference type="NCBI Taxonomy" id="100452"/>
    <lineage>
        <taxon>Eukaryota</taxon>
        <taxon>Metazoa</taxon>
        <taxon>Spiralia</taxon>
        <taxon>Lophotrochozoa</taxon>
        <taxon>Mollusca</taxon>
        <taxon>Gastropoda</taxon>
        <taxon>Heterobranchia</taxon>
        <taxon>Euthyneura</taxon>
        <taxon>Panpulmonata</taxon>
        <taxon>Eupulmonata</taxon>
        <taxon>Stylommatophora</taxon>
        <taxon>Helicina</taxon>
        <taxon>Helicoidea</taxon>
        <taxon>Geomitridae</taxon>
        <taxon>Candidula</taxon>
    </lineage>
</organism>
<reference evidence="3" key="1">
    <citation type="submission" date="2021-04" db="EMBL/GenBank/DDBJ databases">
        <authorList>
            <consortium name="Molecular Ecology Group"/>
        </authorList>
    </citation>
    <scope>NUCLEOTIDE SEQUENCE</scope>
</reference>
<feature type="non-terminal residue" evidence="3">
    <location>
        <position position="424"/>
    </location>
</feature>
<protein>
    <recommendedName>
        <fullName evidence="2">NIDO domain-containing protein</fullName>
    </recommendedName>
</protein>
<dbReference type="Pfam" id="PF06119">
    <property type="entry name" value="NIDO"/>
    <property type="match status" value="1"/>
</dbReference>
<evidence type="ECO:0000313" key="4">
    <source>
        <dbReference type="Proteomes" id="UP000678393"/>
    </source>
</evidence>
<dbReference type="GO" id="GO:0007160">
    <property type="term" value="P:cell-matrix adhesion"/>
    <property type="evidence" value="ECO:0007669"/>
    <property type="project" value="InterPro"/>
</dbReference>
<dbReference type="PANTHER" id="PTHR13802:SF59">
    <property type="entry name" value="SUSHI DOMAIN-CONTAINING PROTEIN 2"/>
    <property type="match status" value="1"/>
</dbReference>